<keyword evidence="1" id="KW-0175">Coiled coil</keyword>
<organism evidence="5 6">
    <name type="scientific">Homarus americanus</name>
    <name type="common">American lobster</name>
    <dbReference type="NCBI Taxonomy" id="6706"/>
    <lineage>
        <taxon>Eukaryota</taxon>
        <taxon>Metazoa</taxon>
        <taxon>Ecdysozoa</taxon>
        <taxon>Arthropoda</taxon>
        <taxon>Crustacea</taxon>
        <taxon>Multicrustacea</taxon>
        <taxon>Malacostraca</taxon>
        <taxon>Eumalacostraca</taxon>
        <taxon>Eucarida</taxon>
        <taxon>Decapoda</taxon>
        <taxon>Pleocyemata</taxon>
        <taxon>Astacidea</taxon>
        <taxon>Nephropoidea</taxon>
        <taxon>Nephropidae</taxon>
        <taxon>Homarus</taxon>
    </lineage>
</organism>
<dbReference type="AlphaFoldDB" id="A0A8J5JLA9"/>
<dbReference type="PROSITE" id="PS50041">
    <property type="entry name" value="C_TYPE_LECTIN_2"/>
    <property type="match status" value="1"/>
</dbReference>
<evidence type="ECO:0000256" key="3">
    <source>
        <dbReference type="SAM" id="SignalP"/>
    </source>
</evidence>
<feature type="domain" description="C-type lectin" evidence="4">
    <location>
        <begin position="504"/>
        <end position="613"/>
    </location>
</feature>
<dbReference type="PANTHER" id="PTHR22803">
    <property type="entry name" value="MANNOSE, PHOSPHOLIPASE, LECTIN RECEPTOR RELATED"/>
    <property type="match status" value="1"/>
</dbReference>
<evidence type="ECO:0000256" key="1">
    <source>
        <dbReference type="SAM" id="Coils"/>
    </source>
</evidence>
<gene>
    <name evidence="5" type="primary">Clec-L30</name>
    <name evidence="5" type="ORF">Hamer_G021618</name>
</gene>
<feature type="coiled-coil region" evidence="1">
    <location>
        <begin position="398"/>
        <end position="429"/>
    </location>
</feature>
<dbReference type="SMART" id="SM00034">
    <property type="entry name" value="CLECT"/>
    <property type="match status" value="1"/>
</dbReference>
<feature type="coiled-coil region" evidence="1">
    <location>
        <begin position="255"/>
        <end position="296"/>
    </location>
</feature>
<accession>A0A8J5JLA9</accession>
<feature type="region of interest" description="Disordered" evidence="2">
    <location>
        <begin position="67"/>
        <end position="150"/>
    </location>
</feature>
<evidence type="ECO:0000313" key="5">
    <source>
        <dbReference type="EMBL" id="KAG7158343.1"/>
    </source>
</evidence>
<feature type="region of interest" description="Disordered" evidence="2">
    <location>
        <begin position="371"/>
        <end position="391"/>
    </location>
</feature>
<dbReference type="Gene3D" id="3.10.100.10">
    <property type="entry name" value="Mannose-Binding Protein A, subunit A"/>
    <property type="match status" value="1"/>
</dbReference>
<keyword evidence="3" id="KW-0732">Signal</keyword>
<dbReference type="EMBL" id="JAHLQT010035455">
    <property type="protein sequence ID" value="KAG7158343.1"/>
    <property type="molecule type" value="Genomic_DNA"/>
</dbReference>
<evidence type="ECO:0000256" key="2">
    <source>
        <dbReference type="SAM" id="MobiDB-lite"/>
    </source>
</evidence>
<dbReference type="SUPFAM" id="SSF56436">
    <property type="entry name" value="C-type lectin-like"/>
    <property type="match status" value="1"/>
</dbReference>
<dbReference type="InterPro" id="IPR050111">
    <property type="entry name" value="C-type_lectin/snaclec_domain"/>
</dbReference>
<comment type="caution">
    <text evidence="5">The sequence shown here is derived from an EMBL/GenBank/DDBJ whole genome shotgun (WGS) entry which is preliminary data.</text>
</comment>
<dbReference type="InterPro" id="IPR016187">
    <property type="entry name" value="CTDL_fold"/>
</dbReference>
<dbReference type="Proteomes" id="UP000747542">
    <property type="component" value="Unassembled WGS sequence"/>
</dbReference>
<sequence>MRQRSLRSNVVTVVFLAATLLTSVSLELPRHHQEPQLLETGVDPEGTKYDVEEQLTPDVWKNNATINAEQETGRNETLNGKGWENASETDQEERTNETLDNEDGIDTVKRKEKKETQEALHGKNGNSTNNSEVEEEKYEGTKEESSQDEGCKKVVEENLTGGEHKVVSTDSSLVASLLMDIRDALYIKKNIQGDQVSRDCSEQRLDKIRDETEGSISRISSDFERLKENMDQKVSLVLDTFSTLKLLVLSQGDQLRSLQERLKTVHDQTENFQIEMDKFQRSLKEVNNTLRSQEMKVEITSFYSDNSLPEEHILDPQVNITDYDDRIQETKPVLDDLTAEVQKITAAVKSMRDELEEVKKNITDHTVVSKTNSLQQAQRDTHTSVSDSTSCQCSTDKFREAITKIEEVQKEHNNKLNEIARNLTLMEDQQHHTDNRTWSYSQRIGEVEDSFMDLNSMKHKVNTVQEDLSNLKKELERNTTQGVINVMRDSTNMEGLCVWPYRRGGGGCFYVHTEERLSWQGARDHCRSLQGDLASPTHYNLFKLFILKLRLSRAYTYWIGASDVGKGEWMWIDGRVVTSDVWGNGQPVELNNNCMALKPIYKFVPSAEACRERTLKYNNLMLINLFIHNFMLHTEGKVTH</sequence>
<feature type="chain" id="PRO_5035328077" evidence="3">
    <location>
        <begin position="27"/>
        <end position="640"/>
    </location>
</feature>
<feature type="compositionally biased region" description="Basic and acidic residues" evidence="2">
    <location>
        <begin position="138"/>
        <end position="150"/>
    </location>
</feature>
<evidence type="ECO:0000313" key="6">
    <source>
        <dbReference type="Proteomes" id="UP000747542"/>
    </source>
</evidence>
<dbReference type="InterPro" id="IPR016186">
    <property type="entry name" value="C-type_lectin-like/link_sf"/>
</dbReference>
<feature type="compositionally biased region" description="Basic and acidic residues" evidence="2">
    <location>
        <begin position="106"/>
        <end position="121"/>
    </location>
</feature>
<proteinExistence type="predicted"/>
<dbReference type="Pfam" id="PF00059">
    <property type="entry name" value="Lectin_C"/>
    <property type="match status" value="1"/>
</dbReference>
<dbReference type="CDD" id="cd00037">
    <property type="entry name" value="CLECT"/>
    <property type="match status" value="1"/>
</dbReference>
<feature type="signal peptide" evidence="3">
    <location>
        <begin position="1"/>
        <end position="26"/>
    </location>
</feature>
<dbReference type="InterPro" id="IPR001304">
    <property type="entry name" value="C-type_lectin-like"/>
</dbReference>
<protein>
    <submittedName>
        <fullName evidence="5">C-type lectin-like 30</fullName>
    </submittedName>
</protein>
<feature type="coiled-coil region" evidence="1">
    <location>
        <begin position="454"/>
        <end position="481"/>
    </location>
</feature>
<keyword evidence="6" id="KW-1185">Reference proteome</keyword>
<evidence type="ECO:0000259" key="4">
    <source>
        <dbReference type="PROSITE" id="PS50041"/>
    </source>
</evidence>
<feature type="compositionally biased region" description="Polar residues" evidence="2">
    <location>
        <begin position="67"/>
        <end position="78"/>
    </location>
</feature>
<reference evidence="5" key="1">
    <citation type="journal article" date="2021" name="Sci. Adv.">
        <title>The American lobster genome reveals insights on longevity, neural, and immune adaptations.</title>
        <authorList>
            <person name="Polinski J.M."/>
            <person name="Zimin A.V."/>
            <person name="Clark K.F."/>
            <person name="Kohn A.B."/>
            <person name="Sadowski N."/>
            <person name="Timp W."/>
            <person name="Ptitsyn A."/>
            <person name="Khanna P."/>
            <person name="Romanova D.Y."/>
            <person name="Williams P."/>
            <person name="Greenwood S.J."/>
            <person name="Moroz L.L."/>
            <person name="Walt D.R."/>
            <person name="Bodnar A.G."/>
        </authorList>
    </citation>
    <scope>NUCLEOTIDE SEQUENCE</scope>
    <source>
        <strain evidence="5">GMGI-L3</strain>
    </source>
</reference>
<name>A0A8J5JLA9_HOMAM</name>
<feature type="coiled-coil region" evidence="1">
    <location>
        <begin position="334"/>
        <end position="361"/>
    </location>
</feature>